<dbReference type="Pfam" id="PF20684">
    <property type="entry name" value="Fung_rhodopsin"/>
    <property type="match status" value="1"/>
</dbReference>
<evidence type="ECO:0000259" key="18">
    <source>
        <dbReference type="PROSITE" id="PS52012"/>
    </source>
</evidence>
<dbReference type="PANTHER" id="PTHR33048:SF143">
    <property type="entry name" value="EXTRACELLULAR MEMBRANE PROTEIN CFEM DOMAIN-CONTAINING PROTEIN-RELATED"/>
    <property type="match status" value="1"/>
</dbReference>
<feature type="disulfide bond" evidence="14">
    <location>
        <begin position="56"/>
        <end position="89"/>
    </location>
</feature>
<feature type="compositionally biased region" description="Basic and acidic residues" evidence="15">
    <location>
        <begin position="409"/>
        <end position="418"/>
    </location>
</feature>
<keyword evidence="9 16" id="KW-1133">Transmembrane helix</keyword>
<feature type="transmembrane region" description="Helical" evidence="16">
    <location>
        <begin position="133"/>
        <end position="154"/>
    </location>
</feature>
<dbReference type="AlphaFoldDB" id="A0AAN6PZ98"/>
<evidence type="ECO:0000256" key="9">
    <source>
        <dbReference type="ARBA" id="ARBA00022989"/>
    </source>
</evidence>
<evidence type="ECO:0000256" key="17">
    <source>
        <dbReference type="SAM" id="SignalP"/>
    </source>
</evidence>
<evidence type="ECO:0000256" key="12">
    <source>
        <dbReference type="ARBA" id="ARBA00023288"/>
    </source>
</evidence>
<dbReference type="PROSITE" id="PS52012">
    <property type="entry name" value="CFEM"/>
    <property type="match status" value="1"/>
</dbReference>
<feature type="transmembrane region" description="Helical" evidence="16">
    <location>
        <begin position="260"/>
        <end position="281"/>
    </location>
</feature>
<comment type="similarity">
    <text evidence="4">Belongs to the RBT5 family.</text>
</comment>
<name>A0AAN6PZ98_9PEZI</name>
<keyword evidence="7 16" id="KW-0812">Transmembrane</keyword>
<evidence type="ECO:0000256" key="7">
    <source>
        <dbReference type="ARBA" id="ARBA00022692"/>
    </source>
</evidence>
<evidence type="ECO:0000256" key="13">
    <source>
        <dbReference type="ARBA" id="ARBA00038359"/>
    </source>
</evidence>
<dbReference type="GO" id="GO:0098552">
    <property type="term" value="C:side of membrane"/>
    <property type="evidence" value="ECO:0007669"/>
    <property type="project" value="UniProtKB-KW"/>
</dbReference>
<sequence length="472" mass="50567">MRLRAILGSAVAFLAAAVPLAAAQGSSATPPCAAACLADGISHSTCATNLTTACICNNAPLQAEVSLCVAASCTMKESLVAKNASSTSCGVPVRNRGTHYDTASIVMIVISSAVVALRLGFKLVVTRSLSSDDWVIFGLLFVSIPSVGIIHYGTVPNGVGQDIWTLTPEQITNFLFYFYIMAVLYFTQVALIKICLLLFYLRIFPARPVRRLLWGTVGFSIVFGIFFVFLVIFQCTPISFFWEKWDGEHEGKCLDSNAIAWANAAVSIALDFWMLGIPLAQLKTLNLHWKKKIGVALMFCVGTFVTVVSIVRLRALVLFGKSSNPTWDNFPVSLWSTVEISVGIICTCMPTLRLLLVRLFPVLGGSSYGPSANGYYQSGSGHPAMPSSTAARMRASRNHTTLVSSSGRSKLDPAKDSTDSIDVGGGATPPPPPAAKLSGIVRQQTFAVQYDDDETSLVQMRGLDGNGKSAVP</sequence>
<organism evidence="19 20">
    <name type="scientific">Parathielavia hyrcaniae</name>
    <dbReference type="NCBI Taxonomy" id="113614"/>
    <lineage>
        <taxon>Eukaryota</taxon>
        <taxon>Fungi</taxon>
        <taxon>Dikarya</taxon>
        <taxon>Ascomycota</taxon>
        <taxon>Pezizomycotina</taxon>
        <taxon>Sordariomycetes</taxon>
        <taxon>Sordariomycetidae</taxon>
        <taxon>Sordariales</taxon>
        <taxon>Chaetomiaceae</taxon>
        <taxon>Parathielavia</taxon>
    </lineage>
</organism>
<evidence type="ECO:0000313" key="20">
    <source>
        <dbReference type="Proteomes" id="UP001305647"/>
    </source>
</evidence>
<keyword evidence="5" id="KW-0964">Secreted</keyword>
<dbReference type="InterPro" id="IPR008427">
    <property type="entry name" value="Extracellular_membr_CFEM_dom"/>
</dbReference>
<evidence type="ECO:0000256" key="14">
    <source>
        <dbReference type="PROSITE-ProRule" id="PRU01356"/>
    </source>
</evidence>
<feature type="compositionally biased region" description="Polar residues" evidence="15">
    <location>
        <begin position="398"/>
        <end position="408"/>
    </location>
</feature>
<protein>
    <recommendedName>
        <fullName evidence="18">CFEM domain-containing protein</fullName>
    </recommendedName>
</protein>
<accession>A0AAN6PZ98</accession>
<feature type="compositionally biased region" description="Polar residues" evidence="15">
    <location>
        <begin position="379"/>
        <end position="390"/>
    </location>
</feature>
<comment type="similarity">
    <text evidence="13">Belongs to the SAT4 family.</text>
</comment>
<evidence type="ECO:0000256" key="6">
    <source>
        <dbReference type="ARBA" id="ARBA00022622"/>
    </source>
</evidence>
<dbReference type="InterPro" id="IPR052337">
    <property type="entry name" value="SAT4-like"/>
</dbReference>
<evidence type="ECO:0000256" key="15">
    <source>
        <dbReference type="SAM" id="MobiDB-lite"/>
    </source>
</evidence>
<feature type="signal peptide" evidence="17">
    <location>
        <begin position="1"/>
        <end position="28"/>
    </location>
</feature>
<evidence type="ECO:0000256" key="16">
    <source>
        <dbReference type="SAM" id="Phobius"/>
    </source>
</evidence>
<dbReference type="SMART" id="SM00747">
    <property type="entry name" value="CFEM"/>
    <property type="match status" value="1"/>
</dbReference>
<feature type="transmembrane region" description="Helical" evidence="16">
    <location>
        <begin position="333"/>
        <end position="356"/>
    </location>
</feature>
<dbReference type="InterPro" id="IPR049326">
    <property type="entry name" value="Rhodopsin_dom_fungi"/>
</dbReference>
<feature type="chain" id="PRO_5042823252" description="CFEM domain-containing protein" evidence="17">
    <location>
        <begin position="29"/>
        <end position="472"/>
    </location>
</feature>
<feature type="transmembrane region" description="Helical" evidence="16">
    <location>
        <begin position="102"/>
        <end position="121"/>
    </location>
</feature>
<evidence type="ECO:0000256" key="4">
    <source>
        <dbReference type="ARBA" id="ARBA00010031"/>
    </source>
</evidence>
<evidence type="ECO:0000256" key="10">
    <source>
        <dbReference type="ARBA" id="ARBA00023136"/>
    </source>
</evidence>
<reference evidence="19" key="1">
    <citation type="journal article" date="2023" name="Mol. Phylogenet. Evol.">
        <title>Genome-scale phylogeny and comparative genomics of the fungal order Sordariales.</title>
        <authorList>
            <person name="Hensen N."/>
            <person name="Bonometti L."/>
            <person name="Westerberg I."/>
            <person name="Brannstrom I.O."/>
            <person name="Guillou S."/>
            <person name="Cros-Aarteil S."/>
            <person name="Calhoun S."/>
            <person name="Haridas S."/>
            <person name="Kuo A."/>
            <person name="Mondo S."/>
            <person name="Pangilinan J."/>
            <person name="Riley R."/>
            <person name="LaButti K."/>
            <person name="Andreopoulos B."/>
            <person name="Lipzen A."/>
            <person name="Chen C."/>
            <person name="Yan M."/>
            <person name="Daum C."/>
            <person name="Ng V."/>
            <person name="Clum A."/>
            <person name="Steindorff A."/>
            <person name="Ohm R.A."/>
            <person name="Martin F."/>
            <person name="Silar P."/>
            <person name="Natvig D.O."/>
            <person name="Lalanne C."/>
            <person name="Gautier V."/>
            <person name="Ament-Velasquez S.L."/>
            <person name="Kruys A."/>
            <person name="Hutchinson M.I."/>
            <person name="Powell A.J."/>
            <person name="Barry K."/>
            <person name="Miller A.N."/>
            <person name="Grigoriev I.V."/>
            <person name="Debuchy R."/>
            <person name="Gladieux P."/>
            <person name="Hiltunen Thoren M."/>
            <person name="Johannesson H."/>
        </authorList>
    </citation>
    <scope>NUCLEOTIDE SEQUENCE</scope>
    <source>
        <strain evidence="19">CBS 757.83</strain>
    </source>
</reference>
<reference evidence="19" key="2">
    <citation type="submission" date="2023-05" db="EMBL/GenBank/DDBJ databases">
        <authorList>
            <consortium name="Lawrence Berkeley National Laboratory"/>
            <person name="Steindorff A."/>
            <person name="Hensen N."/>
            <person name="Bonometti L."/>
            <person name="Westerberg I."/>
            <person name="Brannstrom I.O."/>
            <person name="Guillou S."/>
            <person name="Cros-Aarteil S."/>
            <person name="Calhoun S."/>
            <person name="Haridas S."/>
            <person name="Kuo A."/>
            <person name="Mondo S."/>
            <person name="Pangilinan J."/>
            <person name="Riley R."/>
            <person name="Labutti K."/>
            <person name="Andreopoulos B."/>
            <person name="Lipzen A."/>
            <person name="Chen C."/>
            <person name="Yanf M."/>
            <person name="Daum C."/>
            <person name="Ng V."/>
            <person name="Clum A."/>
            <person name="Ohm R."/>
            <person name="Martin F."/>
            <person name="Silar P."/>
            <person name="Natvig D."/>
            <person name="Lalanne C."/>
            <person name="Gautier V."/>
            <person name="Ament-Velasquez S.L."/>
            <person name="Kruys A."/>
            <person name="Hutchinson M.I."/>
            <person name="Powell A.J."/>
            <person name="Barry K."/>
            <person name="Miller A.N."/>
            <person name="Grigoriev I.V."/>
            <person name="Debuchy R."/>
            <person name="Gladieux P."/>
            <person name="Thoren M.H."/>
            <person name="Johannesson H."/>
        </authorList>
    </citation>
    <scope>NUCLEOTIDE SEQUENCE</scope>
    <source>
        <strain evidence="19">CBS 757.83</strain>
    </source>
</reference>
<dbReference type="Proteomes" id="UP001305647">
    <property type="component" value="Unassembled WGS sequence"/>
</dbReference>
<feature type="transmembrane region" description="Helical" evidence="16">
    <location>
        <begin position="174"/>
        <end position="200"/>
    </location>
</feature>
<comment type="caution">
    <text evidence="19">The sequence shown here is derived from an EMBL/GenBank/DDBJ whole genome shotgun (WGS) entry which is preliminary data.</text>
</comment>
<keyword evidence="6" id="KW-0325">Glycoprotein</keyword>
<evidence type="ECO:0000256" key="2">
    <source>
        <dbReference type="ARBA" id="ARBA00004589"/>
    </source>
</evidence>
<keyword evidence="8 17" id="KW-0732">Signal</keyword>
<evidence type="ECO:0000256" key="5">
    <source>
        <dbReference type="ARBA" id="ARBA00022525"/>
    </source>
</evidence>
<evidence type="ECO:0000256" key="11">
    <source>
        <dbReference type="ARBA" id="ARBA00023157"/>
    </source>
</evidence>
<keyword evidence="20" id="KW-1185">Reference proteome</keyword>
<evidence type="ECO:0000256" key="8">
    <source>
        <dbReference type="ARBA" id="ARBA00022729"/>
    </source>
</evidence>
<dbReference type="GO" id="GO:0005576">
    <property type="term" value="C:extracellular region"/>
    <property type="evidence" value="ECO:0007669"/>
    <property type="project" value="UniProtKB-SubCell"/>
</dbReference>
<evidence type="ECO:0000313" key="19">
    <source>
        <dbReference type="EMBL" id="KAK4099846.1"/>
    </source>
</evidence>
<keyword evidence="12" id="KW-0449">Lipoprotein</keyword>
<dbReference type="Pfam" id="PF05730">
    <property type="entry name" value="CFEM"/>
    <property type="match status" value="1"/>
</dbReference>
<keyword evidence="11 14" id="KW-1015">Disulfide bond</keyword>
<proteinExistence type="inferred from homology"/>
<feature type="transmembrane region" description="Helical" evidence="16">
    <location>
        <begin position="293"/>
        <end position="313"/>
    </location>
</feature>
<comment type="caution">
    <text evidence="14">Lacks conserved residue(s) required for the propagation of feature annotation.</text>
</comment>
<evidence type="ECO:0000256" key="3">
    <source>
        <dbReference type="ARBA" id="ARBA00004613"/>
    </source>
</evidence>
<feature type="region of interest" description="Disordered" evidence="15">
    <location>
        <begin position="379"/>
        <end position="437"/>
    </location>
</feature>
<dbReference type="EMBL" id="MU863645">
    <property type="protein sequence ID" value="KAK4099846.1"/>
    <property type="molecule type" value="Genomic_DNA"/>
</dbReference>
<comment type="subcellular location">
    <subcellularLocation>
        <location evidence="2">Membrane</location>
        <topology evidence="2">Lipid-anchor</topology>
        <topology evidence="2">GPI-anchor</topology>
    </subcellularLocation>
    <subcellularLocation>
        <location evidence="1">Membrane</location>
        <topology evidence="1">Multi-pass membrane protein</topology>
    </subcellularLocation>
    <subcellularLocation>
        <location evidence="3">Secreted</location>
    </subcellularLocation>
</comment>
<feature type="transmembrane region" description="Helical" evidence="16">
    <location>
        <begin position="212"/>
        <end position="240"/>
    </location>
</feature>
<dbReference type="PANTHER" id="PTHR33048">
    <property type="entry name" value="PTH11-LIKE INTEGRAL MEMBRANE PROTEIN (AFU_ORTHOLOGUE AFUA_5G11245)"/>
    <property type="match status" value="1"/>
</dbReference>
<keyword evidence="10 16" id="KW-0472">Membrane</keyword>
<evidence type="ECO:0000256" key="1">
    <source>
        <dbReference type="ARBA" id="ARBA00004141"/>
    </source>
</evidence>
<feature type="domain" description="CFEM" evidence="18">
    <location>
        <begin position="4"/>
        <end position="116"/>
    </location>
</feature>
<gene>
    <name evidence="19" type="ORF">N658DRAFT_516969</name>
</gene>
<keyword evidence="6" id="KW-0336">GPI-anchor</keyword>